<comment type="caution">
    <text evidence="4">The sequence shown here is derived from an EMBL/GenBank/DDBJ whole genome shotgun (WGS) entry which is preliminary data.</text>
</comment>
<evidence type="ECO:0000313" key="5">
    <source>
        <dbReference type="Proteomes" id="UP000578112"/>
    </source>
</evidence>
<reference evidence="4 5" key="1">
    <citation type="submission" date="2020-08" db="EMBL/GenBank/DDBJ databases">
        <title>Sequencing the genomes of 1000 actinobacteria strains.</title>
        <authorList>
            <person name="Klenk H.-P."/>
        </authorList>
    </citation>
    <scope>NUCLEOTIDE SEQUENCE [LARGE SCALE GENOMIC DNA]</scope>
    <source>
        <strain evidence="4 5">DSM 43149</strain>
    </source>
</reference>
<organism evidence="4 5">
    <name type="scientific">Actinoplanes digitatis</name>
    <dbReference type="NCBI Taxonomy" id="1868"/>
    <lineage>
        <taxon>Bacteria</taxon>
        <taxon>Bacillati</taxon>
        <taxon>Actinomycetota</taxon>
        <taxon>Actinomycetes</taxon>
        <taxon>Micromonosporales</taxon>
        <taxon>Micromonosporaceae</taxon>
        <taxon>Actinoplanes</taxon>
    </lineage>
</organism>
<evidence type="ECO:0000256" key="2">
    <source>
        <dbReference type="ARBA" id="ARBA00022737"/>
    </source>
</evidence>
<keyword evidence="1 3" id="KW-0853">WD repeat</keyword>
<dbReference type="RefSeq" id="WP_184994500.1">
    <property type="nucleotide sequence ID" value="NZ_BOMK01000010.1"/>
</dbReference>
<proteinExistence type="predicted"/>
<dbReference type="SUPFAM" id="SSF50998">
    <property type="entry name" value="Quinoprotein alcohol dehydrogenase-like"/>
    <property type="match status" value="1"/>
</dbReference>
<feature type="repeat" description="WD" evidence="3">
    <location>
        <begin position="832"/>
        <end position="849"/>
    </location>
</feature>
<evidence type="ECO:0000313" key="4">
    <source>
        <dbReference type="EMBL" id="MBB4763163.1"/>
    </source>
</evidence>
<dbReference type="InterPro" id="IPR027417">
    <property type="entry name" value="P-loop_NTPase"/>
</dbReference>
<dbReference type="Proteomes" id="UP000578112">
    <property type="component" value="Unassembled WGS sequence"/>
</dbReference>
<evidence type="ECO:0000256" key="1">
    <source>
        <dbReference type="ARBA" id="ARBA00022574"/>
    </source>
</evidence>
<keyword evidence="5" id="KW-1185">Reference proteome</keyword>
<gene>
    <name evidence="4" type="ORF">BJ971_003719</name>
</gene>
<dbReference type="InterPro" id="IPR011047">
    <property type="entry name" value="Quinoprotein_ADH-like_sf"/>
</dbReference>
<dbReference type="InterPro" id="IPR015943">
    <property type="entry name" value="WD40/YVTN_repeat-like_dom_sf"/>
</dbReference>
<sequence>MRDGDAAPDLPEEVVRGLPEFVGREGIFRTVGTWLASGGRRLVVMGLPGTGKSLFCGRLITDWHRDPAADPVLGAWHFFQARRDSTLTAGRVVERMVDHLARHVDGFGAALRDAAEQEPALPEVSGAVEVGGSVGAYASVSGVSVHVHLGDGLAAAIDGFDRWVRKPLAAMLAADTLPAAVVLVFDGLDEAVSAPLGDALLGFVDAISGPDCELPEQVRFVLTSRPDGRVERRLGQPDVVFDSSTDLADVTAYARRELERLYGGARAGRDAARLAASGGANFLYVHYALADLGDREIADLPQGLDAQYREFLTRELTRADEAWEERYRPVLGVLSAAQEEGFTAAEIAGITGLAGSRVDDALLRLRAYLLATADGRWYVYHRSFTTFLAGETTYPVYRDEADDAIVDWYRRQHDGDWLAPGTPAYATRALAINASRVGRLTELISQPTFLVAVEPEVLAAATARYDSGNGAIHALVRADLGRLRGLPAPERLAYLEMTADQVGAVEMAAGLRRLPAPARPWSVRWSSWNRAAGSVVGAHAGAIRDVVVVERDGRPTAVCGDEAGELRCWDLTNGEAGSPVPTGASLFKFPVTELDGELVAIVGGPWSNRTMEASVWSLDSGRRLGTHVMPGKPVAAVGALVVTQGSSGAVSVGHLGGDLSEIELPASEFRPDSTRQVIGSLDGCPVVVHLRIAGDRFVIDVVDLRDGRLLESRACRPYRGGDDVEFAAFVHLGGEPVIVAAFTDWDLATDLKAWRLRDGELVWATGFGKQHGWPIVAAGDTPDGFTVALATESTGFMLFDVGTGPVRQQTLRNDGGSVAAMAVARVGERTVVVTGGMDGKLRVWDADSGGDPAGDTAATGRVLRVARARDALAAERLLADGTATLESYALADGVPRPAMGIPRPGEICPVPGGGPPAVVVADEAGVAVARPPALEQRWRWLRRADWRGDPIPIRYAVGAPAGRPVVAIGHLGHDDSVEGDGLGVEVFDLRDGRPVGPVAGNGQPGPIALGGHGGRLVVAYESNGFLETPQVSAWDVATGAPIGGPLPMTTGRSHNNFGSEVVRLAVGAVGERLVLIAANGYGEVRLWDPHEPDGVVVFRPHIGVAAATELVAVGGDTYLVTGDGGGALRLWRRDGVQVRRIDVGAPVTDLARVDGRGLAVGTRAGLMVIDLHDALLDGPGQLVAMTYSFQ</sequence>
<dbReference type="PROSITE" id="PS00678">
    <property type="entry name" value="WD_REPEATS_1"/>
    <property type="match status" value="1"/>
</dbReference>
<dbReference type="PROSITE" id="PS50082">
    <property type="entry name" value="WD_REPEATS_2"/>
    <property type="match status" value="1"/>
</dbReference>
<dbReference type="AlphaFoldDB" id="A0A7W7MQG4"/>
<dbReference type="SMART" id="SM00320">
    <property type="entry name" value="WD40"/>
    <property type="match status" value="3"/>
</dbReference>
<dbReference type="EMBL" id="JACHNH010000001">
    <property type="protein sequence ID" value="MBB4763163.1"/>
    <property type="molecule type" value="Genomic_DNA"/>
</dbReference>
<dbReference type="SUPFAM" id="SSF52540">
    <property type="entry name" value="P-loop containing nucleoside triphosphate hydrolases"/>
    <property type="match status" value="1"/>
</dbReference>
<dbReference type="InterPro" id="IPR001680">
    <property type="entry name" value="WD40_rpt"/>
</dbReference>
<dbReference type="SUPFAM" id="SSF69322">
    <property type="entry name" value="Tricorn protease domain 2"/>
    <property type="match status" value="1"/>
</dbReference>
<protein>
    <submittedName>
        <fullName evidence="4">WD40 repeat protein</fullName>
    </submittedName>
</protein>
<dbReference type="Gene3D" id="2.130.10.10">
    <property type="entry name" value="YVTN repeat-like/Quinoprotein amine dehydrogenase"/>
    <property type="match status" value="2"/>
</dbReference>
<accession>A0A7W7MQG4</accession>
<name>A0A7W7MQG4_9ACTN</name>
<dbReference type="InterPro" id="IPR019775">
    <property type="entry name" value="WD40_repeat_CS"/>
</dbReference>
<evidence type="ECO:0000256" key="3">
    <source>
        <dbReference type="PROSITE-ProRule" id="PRU00221"/>
    </source>
</evidence>
<keyword evidence="2" id="KW-0677">Repeat</keyword>